<reference evidence="1 2" key="1">
    <citation type="submission" date="2016-10" db="EMBL/GenBank/DDBJ databases">
        <authorList>
            <person name="de Groot N.N."/>
        </authorList>
    </citation>
    <scope>NUCLEOTIDE SEQUENCE [LARGE SCALE GENOMIC DNA]</scope>
    <source>
        <strain evidence="1 2">CGMCC 4.3491</strain>
    </source>
</reference>
<dbReference type="EMBL" id="FNPZ01000001">
    <property type="protein sequence ID" value="SDY74842.1"/>
    <property type="molecule type" value="Genomic_DNA"/>
</dbReference>
<protein>
    <submittedName>
        <fullName evidence="1">Uncharacterized protein</fullName>
    </submittedName>
</protein>
<evidence type="ECO:0000313" key="2">
    <source>
        <dbReference type="Proteomes" id="UP000198891"/>
    </source>
</evidence>
<sequence>MAKSVVSSLLVRVVSPGAGGPGFRLVFEGEVAGATDVGGRPSSVTAAIAARQGMSCAEARGTLGSVVQGRFRIESGLLGGVGEYDFRLSLDGVELYVGRVTVEQIGVGFAVSGRHLIDSAVLWFDDSATADAPMLACSFWCAEAEAGGGIADLGAVLYRNGRPVLGSGAGAVAGSGVGSSLAASLAGVRRRPVEVRLIDRLGTSVDAPRHRQVQLRFPGARAFVLGEVPGVHDLSAHPGVYAIRVTRGRAVVTRMVFEIDRHGVLRESGPVECRADGTRVMLLGAGRRFGPPPAEGSATIDPVYARFFAAVRPPEPVVLDVLQRAALEQVARDIAAFVEAVEPDPRPERVRVALHELLTRVEELETVVPANFAVRLGREEIPFEQLREIVLGLLSPPAFAQGDSVIGNA</sequence>
<dbReference type="RefSeq" id="WP_217634299.1">
    <property type="nucleotide sequence ID" value="NZ_FNPZ01000001.1"/>
</dbReference>
<dbReference type="AlphaFoldDB" id="A0A1H3MDN6"/>
<gene>
    <name evidence="1" type="ORF">SAMN05216554_1383</name>
</gene>
<dbReference type="Proteomes" id="UP000198891">
    <property type="component" value="Unassembled WGS sequence"/>
</dbReference>
<name>A0A1H3MDN6_9MICO</name>
<evidence type="ECO:0000313" key="1">
    <source>
        <dbReference type="EMBL" id="SDY74842.1"/>
    </source>
</evidence>
<accession>A0A1H3MDN6</accession>
<dbReference type="STRING" id="381665.SAMN05216554_1383"/>
<proteinExistence type="predicted"/>
<keyword evidence="2" id="KW-1185">Reference proteome</keyword>
<organism evidence="1 2">
    <name type="scientific">Herbiconiux ginsengi</name>
    <dbReference type="NCBI Taxonomy" id="381665"/>
    <lineage>
        <taxon>Bacteria</taxon>
        <taxon>Bacillati</taxon>
        <taxon>Actinomycetota</taxon>
        <taxon>Actinomycetes</taxon>
        <taxon>Micrococcales</taxon>
        <taxon>Microbacteriaceae</taxon>
        <taxon>Herbiconiux</taxon>
    </lineage>
</organism>